<dbReference type="STRING" id="999627.SAMN05216236_10542"/>
<keyword evidence="3" id="KW-1185">Reference proteome</keyword>
<dbReference type="eggNOG" id="ENOG5032U1B">
    <property type="taxonomic scope" value="Bacteria"/>
</dbReference>
<dbReference type="AlphaFoldDB" id="A0A1I6ZXE6"/>
<sequence length="136" mass="14626">MKPRIYGMVLVAGLAAIQPVLAQAFTSRSGVRVNPVNAAVFEVVPRSGGGGDLYWCGAADYAQRALKASWQARVYVARAMGPSETMNKRSAVQFTLDPQAAGITPTESSLSINSMKVGESMTVQQGFYYCQKQVPF</sequence>
<protein>
    <recommendedName>
        <fullName evidence="4">Ig-like domain-containing protein</fullName>
    </recommendedName>
</protein>
<reference evidence="2 3" key="1">
    <citation type="submission" date="2016-10" db="EMBL/GenBank/DDBJ databases">
        <authorList>
            <person name="de Groot N.N."/>
        </authorList>
    </citation>
    <scope>NUCLEOTIDE SEQUENCE [LARGE SCALE GENOMIC DNA]</scope>
    <source>
        <strain evidence="2 3">CGMCC 1.10959</strain>
    </source>
</reference>
<gene>
    <name evidence="2" type="ORF">SAMN05216236_10542</name>
</gene>
<dbReference type="EMBL" id="FPAW01000005">
    <property type="protein sequence ID" value="SFT67305.1"/>
    <property type="molecule type" value="Genomic_DNA"/>
</dbReference>
<evidence type="ECO:0000313" key="3">
    <source>
        <dbReference type="Proteomes" id="UP000182466"/>
    </source>
</evidence>
<accession>A0A1I6ZXE6</accession>
<feature type="signal peptide" evidence="1">
    <location>
        <begin position="1"/>
        <end position="22"/>
    </location>
</feature>
<evidence type="ECO:0000313" key="2">
    <source>
        <dbReference type="EMBL" id="SFT67305.1"/>
    </source>
</evidence>
<evidence type="ECO:0008006" key="4">
    <source>
        <dbReference type="Google" id="ProtNLM"/>
    </source>
</evidence>
<organism evidence="2 3">
    <name type="scientific">Sedimentitalea nanhaiensis</name>
    <dbReference type="NCBI Taxonomy" id="999627"/>
    <lineage>
        <taxon>Bacteria</taxon>
        <taxon>Pseudomonadati</taxon>
        <taxon>Pseudomonadota</taxon>
        <taxon>Alphaproteobacteria</taxon>
        <taxon>Rhodobacterales</taxon>
        <taxon>Paracoccaceae</taxon>
        <taxon>Sedimentitalea</taxon>
    </lineage>
</organism>
<name>A0A1I6ZXE6_9RHOB</name>
<feature type="chain" id="PRO_5010231595" description="Ig-like domain-containing protein" evidence="1">
    <location>
        <begin position="23"/>
        <end position="136"/>
    </location>
</feature>
<dbReference type="Proteomes" id="UP000182466">
    <property type="component" value="Unassembled WGS sequence"/>
</dbReference>
<dbReference type="RefSeq" id="WP_027260930.1">
    <property type="nucleotide sequence ID" value="NZ_FPAW01000005.1"/>
</dbReference>
<evidence type="ECO:0000256" key="1">
    <source>
        <dbReference type="SAM" id="SignalP"/>
    </source>
</evidence>
<keyword evidence="1" id="KW-0732">Signal</keyword>
<proteinExistence type="predicted"/>